<evidence type="ECO:0000313" key="2">
    <source>
        <dbReference type="EMBL" id="CAK7929787.1"/>
    </source>
</evidence>
<dbReference type="EMBL" id="CAKLBY020000153">
    <property type="protein sequence ID" value="CAK7929787.1"/>
    <property type="molecule type" value="Genomic_DNA"/>
</dbReference>
<evidence type="ECO:0000313" key="3">
    <source>
        <dbReference type="Proteomes" id="UP001162060"/>
    </source>
</evidence>
<sequence>MEVEVKKKDGSRKEVRREAGEAVAKARAEVGEGGAKLG</sequence>
<proteinExistence type="predicted"/>
<feature type="compositionally biased region" description="Basic and acidic residues" evidence="1">
    <location>
        <begin position="1"/>
        <end position="30"/>
    </location>
</feature>
<reference evidence="2" key="1">
    <citation type="submission" date="2024-01" db="EMBL/GenBank/DDBJ databases">
        <authorList>
            <person name="Webb A."/>
        </authorList>
    </citation>
    <scope>NUCLEOTIDE SEQUENCE</scope>
    <source>
        <strain evidence="2">Pm1</strain>
    </source>
</reference>
<feature type="region of interest" description="Disordered" evidence="1">
    <location>
        <begin position="1"/>
        <end position="38"/>
    </location>
</feature>
<evidence type="ECO:0000256" key="1">
    <source>
        <dbReference type="SAM" id="MobiDB-lite"/>
    </source>
</evidence>
<gene>
    <name evidence="2" type="ORF">PM001_LOCUS14937</name>
</gene>
<accession>A0AAV1U7E1</accession>
<dbReference type="Proteomes" id="UP001162060">
    <property type="component" value="Unassembled WGS sequence"/>
</dbReference>
<organism evidence="2 3">
    <name type="scientific">Peronospora matthiolae</name>
    <dbReference type="NCBI Taxonomy" id="2874970"/>
    <lineage>
        <taxon>Eukaryota</taxon>
        <taxon>Sar</taxon>
        <taxon>Stramenopiles</taxon>
        <taxon>Oomycota</taxon>
        <taxon>Peronosporomycetes</taxon>
        <taxon>Peronosporales</taxon>
        <taxon>Peronosporaceae</taxon>
        <taxon>Peronospora</taxon>
    </lineage>
</organism>
<name>A0AAV1U7E1_9STRA</name>
<protein>
    <submittedName>
        <fullName evidence="2">Uncharacterized protein</fullName>
    </submittedName>
</protein>
<comment type="caution">
    <text evidence="2">The sequence shown here is derived from an EMBL/GenBank/DDBJ whole genome shotgun (WGS) entry which is preliminary data.</text>
</comment>
<dbReference type="AlphaFoldDB" id="A0AAV1U7E1"/>